<reference evidence="3" key="1">
    <citation type="journal article" date="2014" name="Proc. Natl. Acad. Sci. U.S.A.">
        <title>Extensive sampling of basidiomycete genomes demonstrates inadequacy of the white-rot/brown-rot paradigm for wood decay fungi.</title>
        <authorList>
            <person name="Riley R."/>
            <person name="Salamov A.A."/>
            <person name="Brown D.W."/>
            <person name="Nagy L.G."/>
            <person name="Floudas D."/>
            <person name="Held B.W."/>
            <person name="Levasseur A."/>
            <person name="Lombard V."/>
            <person name="Morin E."/>
            <person name="Otillar R."/>
            <person name="Lindquist E.A."/>
            <person name="Sun H."/>
            <person name="LaButti K.M."/>
            <person name="Schmutz J."/>
            <person name="Jabbour D."/>
            <person name="Luo H."/>
            <person name="Baker S.E."/>
            <person name="Pisabarro A.G."/>
            <person name="Walton J.D."/>
            <person name="Blanchette R.A."/>
            <person name="Henrissat B."/>
            <person name="Martin F."/>
            <person name="Cullen D."/>
            <person name="Hibbett D.S."/>
            <person name="Grigoriev I.V."/>
        </authorList>
    </citation>
    <scope>NUCLEOTIDE SEQUENCE [LARGE SCALE GENOMIC DNA]</scope>
    <source>
        <strain evidence="3">CBS 339.88</strain>
    </source>
</reference>
<dbReference type="AlphaFoldDB" id="A0A067TP55"/>
<evidence type="ECO:0000313" key="3">
    <source>
        <dbReference type="Proteomes" id="UP000027222"/>
    </source>
</evidence>
<organism evidence="2 3">
    <name type="scientific">Galerina marginata (strain CBS 339.88)</name>
    <dbReference type="NCBI Taxonomy" id="685588"/>
    <lineage>
        <taxon>Eukaryota</taxon>
        <taxon>Fungi</taxon>
        <taxon>Dikarya</taxon>
        <taxon>Basidiomycota</taxon>
        <taxon>Agaricomycotina</taxon>
        <taxon>Agaricomycetes</taxon>
        <taxon>Agaricomycetidae</taxon>
        <taxon>Agaricales</taxon>
        <taxon>Agaricineae</taxon>
        <taxon>Strophariaceae</taxon>
        <taxon>Galerina</taxon>
    </lineage>
</organism>
<name>A0A067TP55_GALM3</name>
<dbReference type="STRING" id="685588.A0A067TP55"/>
<dbReference type="HOGENOM" id="CLU_071866_0_0_1"/>
<evidence type="ECO:0000313" key="2">
    <source>
        <dbReference type="EMBL" id="KDR84117.1"/>
    </source>
</evidence>
<keyword evidence="3" id="KW-1185">Reference proteome</keyword>
<feature type="region of interest" description="Disordered" evidence="1">
    <location>
        <begin position="1"/>
        <end position="71"/>
    </location>
</feature>
<dbReference type="OrthoDB" id="3263613at2759"/>
<feature type="compositionally biased region" description="Low complexity" evidence="1">
    <location>
        <begin position="7"/>
        <end position="24"/>
    </location>
</feature>
<dbReference type="Proteomes" id="UP000027222">
    <property type="component" value="Unassembled WGS sequence"/>
</dbReference>
<proteinExistence type="predicted"/>
<dbReference type="EMBL" id="KL142368">
    <property type="protein sequence ID" value="KDR84117.1"/>
    <property type="molecule type" value="Genomic_DNA"/>
</dbReference>
<sequence>MPPTLRSSNSAQSSPSATSKGSPGMDTLSTTPSATPRKAPQCSKCKRPRAGHPRSGCPYMDSPSKENKKNQNALEGHLSVALESMAITSPSRVVERDEETKAFIRNRRRMSAQPPLGPSESLLSLTSSSNEIIARLTQPGMFDATSDDHNEVGIMQRSRIVRWQETVAASPVKAMKRSNNAARTLMPGTLIPPTPETSFASSHDPVPTKEEIVSAECSEASESMEIDNVSTVTPSTATRRAKPLTRTMSAMERDIFVSKLSDEACASIYIIPKVDVADIVAKAISLKFFTHIGLCDDDDDSQALVILGRDQHGVDALLRRMENENRKPPFNKSNSPAKEPSTLKTAAGALVVGAVTTWAGLAFS</sequence>
<gene>
    <name evidence="2" type="ORF">GALMADRAFT_236786</name>
</gene>
<protein>
    <submittedName>
        <fullName evidence="2">Uncharacterized protein</fullName>
    </submittedName>
</protein>
<evidence type="ECO:0000256" key="1">
    <source>
        <dbReference type="SAM" id="MobiDB-lite"/>
    </source>
</evidence>
<accession>A0A067TP55</accession>
<feature type="region of interest" description="Disordered" evidence="1">
    <location>
        <begin position="322"/>
        <end position="341"/>
    </location>
</feature>